<feature type="transmembrane region" description="Helical" evidence="1">
    <location>
        <begin position="30"/>
        <end position="48"/>
    </location>
</feature>
<dbReference type="EMBL" id="UINC01037058">
    <property type="protein sequence ID" value="SVB31969.1"/>
    <property type="molecule type" value="Genomic_DNA"/>
</dbReference>
<reference evidence="3" key="1">
    <citation type="submission" date="2018-05" db="EMBL/GenBank/DDBJ databases">
        <authorList>
            <person name="Lanie J.A."/>
            <person name="Ng W.-L."/>
            <person name="Kazmierczak K.M."/>
            <person name="Andrzejewski T.M."/>
            <person name="Davidsen T.M."/>
            <person name="Wayne K.J."/>
            <person name="Tettelin H."/>
            <person name="Glass J.I."/>
            <person name="Rusch D."/>
            <person name="Podicherti R."/>
            <person name="Tsui H.-C.T."/>
            <person name="Winkler M.E."/>
        </authorList>
    </citation>
    <scope>NUCLEOTIDE SEQUENCE</scope>
</reference>
<organism evidence="3">
    <name type="scientific">marine metagenome</name>
    <dbReference type="NCBI Taxonomy" id="408172"/>
    <lineage>
        <taxon>unclassified sequences</taxon>
        <taxon>metagenomes</taxon>
        <taxon>ecological metagenomes</taxon>
    </lineage>
</organism>
<dbReference type="Pfam" id="PF00892">
    <property type="entry name" value="EamA"/>
    <property type="match status" value="1"/>
</dbReference>
<name>A0A382D1I6_9ZZZZ</name>
<dbReference type="Gene3D" id="1.10.3730.20">
    <property type="match status" value="1"/>
</dbReference>
<feature type="domain" description="EamA" evidence="2">
    <location>
        <begin position="2"/>
        <end position="131"/>
    </location>
</feature>
<protein>
    <recommendedName>
        <fullName evidence="2">EamA domain-containing protein</fullName>
    </recommendedName>
</protein>
<keyword evidence="1" id="KW-0472">Membrane</keyword>
<gene>
    <name evidence="3" type="ORF">METZ01_LOCUS184823</name>
</gene>
<dbReference type="GO" id="GO:0016020">
    <property type="term" value="C:membrane"/>
    <property type="evidence" value="ECO:0007669"/>
    <property type="project" value="InterPro"/>
</dbReference>
<dbReference type="SUPFAM" id="SSF103481">
    <property type="entry name" value="Multidrug resistance efflux transporter EmrE"/>
    <property type="match status" value="1"/>
</dbReference>
<dbReference type="InterPro" id="IPR000620">
    <property type="entry name" value="EamA_dom"/>
</dbReference>
<feature type="non-terminal residue" evidence="3">
    <location>
        <position position="149"/>
    </location>
</feature>
<accession>A0A382D1I6</accession>
<dbReference type="AlphaFoldDB" id="A0A382D1I6"/>
<feature type="transmembrane region" description="Helical" evidence="1">
    <location>
        <begin position="115"/>
        <end position="131"/>
    </location>
</feature>
<dbReference type="InterPro" id="IPR037185">
    <property type="entry name" value="EmrE-like"/>
</dbReference>
<evidence type="ECO:0000313" key="3">
    <source>
        <dbReference type="EMBL" id="SVB31969.1"/>
    </source>
</evidence>
<keyword evidence="1" id="KW-1133">Transmembrane helix</keyword>
<evidence type="ECO:0000256" key="1">
    <source>
        <dbReference type="SAM" id="Phobius"/>
    </source>
</evidence>
<evidence type="ECO:0000259" key="2">
    <source>
        <dbReference type="Pfam" id="PF00892"/>
    </source>
</evidence>
<feature type="transmembrane region" description="Helical" evidence="1">
    <location>
        <begin position="87"/>
        <end position="108"/>
    </location>
</feature>
<proteinExistence type="predicted"/>
<feature type="transmembrane region" description="Helical" evidence="1">
    <location>
        <begin position="60"/>
        <end position="81"/>
    </location>
</feature>
<keyword evidence="1" id="KW-0812">Transmembrane</keyword>
<sequence>MAALFSLVAAAIFGVGDFFGGQASKRTKVVTVVAGSNIVGLALVLALAPGMAEQFDGGDFVAGMFGGLSGLIGITLLYRGLSTGPMAVVAPIAAVTNAAVPALWGVAFGDRLTPLQLVGVALGLVAIVLVSRPPEAAGRTTAGLLVGSV</sequence>